<accession>A0A8H6X7V0</accession>
<dbReference type="InterPro" id="IPR016161">
    <property type="entry name" value="Ald_DH/histidinol_DH"/>
</dbReference>
<keyword evidence="4" id="KW-1185">Reference proteome</keyword>
<dbReference type="EMBL" id="JACAZI010000024">
    <property type="protein sequence ID" value="KAF7335645.1"/>
    <property type="molecule type" value="Genomic_DNA"/>
</dbReference>
<protein>
    <submittedName>
        <fullName evidence="3">Aldehyde dehydrogenase</fullName>
    </submittedName>
</protein>
<dbReference type="OrthoDB" id="310895at2759"/>
<reference evidence="3" key="1">
    <citation type="submission" date="2020-05" db="EMBL/GenBank/DDBJ databases">
        <title>Mycena genomes resolve the evolution of fungal bioluminescence.</title>
        <authorList>
            <person name="Tsai I.J."/>
        </authorList>
    </citation>
    <scope>NUCLEOTIDE SEQUENCE</scope>
    <source>
        <strain evidence="3">CCC161011</strain>
    </source>
</reference>
<evidence type="ECO:0000259" key="2">
    <source>
        <dbReference type="Pfam" id="PF00171"/>
    </source>
</evidence>
<evidence type="ECO:0000313" key="4">
    <source>
        <dbReference type="Proteomes" id="UP000620124"/>
    </source>
</evidence>
<dbReference type="Gene3D" id="3.40.605.10">
    <property type="entry name" value="Aldehyde Dehydrogenase, Chain A, domain 1"/>
    <property type="match status" value="1"/>
</dbReference>
<evidence type="ECO:0000256" key="1">
    <source>
        <dbReference type="ARBA" id="ARBA00009986"/>
    </source>
</evidence>
<proteinExistence type="inferred from homology"/>
<dbReference type="Pfam" id="PF00171">
    <property type="entry name" value="Aldedh"/>
    <property type="match status" value="2"/>
</dbReference>
<feature type="domain" description="Aldehyde dehydrogenase" evidence="2">
    <location>
        <begin position="127"/>
        <end position="217"/>
    </location>
</feature>
<evidence type="ECO:0000313" key="3">
    <source>
        <dbReference type="EMBL" id="KAF7335645.1"/>
    </source>
</evidence>
<dbReference type="AlphaFoldDB" id="A0A8H6X7V0"/>
<dbReference type="InterPro" id="IPR016162">
    <property type="entry name" value="Ald_DH_N"/>
</dbReference>
<organism evidence="3 4">
    <name type="scientific">Mycena venus</name>
    <dbReference type="NCBI Taxonomy" id="2733690"/>
    <lineage>
        <taxon>Eukaryota</taxon>
        <taxon>Fungi</taxon>
        <taxon>Dikarya</taxon>
        <taxon>Basidiomycota</taxon>
        <taxon>Agaricomycotina</taxon>
        <taxon>Agaricomycetes</taxon>
        <taxon>Agaricomycetidae</taxon>
        <taxon>Agaricales</taxon>
        <taxon>Marasmiineae</taxon>
        <taxon>Mycenaceae</taxon>
        <taxon>Mycena</taxon>
    </lineage>
</organism>
<feature type="domain" description="Aldehyde dehydrogenase" evidence="2">
    <location>
        <begin position="35"/>
        <end position="126"/>
    </location>
</feature>
<dbReference type="GO" id="GO:0016491">
    <property type="term" value="F:oxidoreductase activity"/>
    <property type="evidence" value="ECO:0007669"/>
    <property type="project" value="InterPro"/>
</dbReference>
<comment type="similarity">
    <text evidence="1">Belongs to the aldehyde dehydrogenase family.</text>
</comment>
<dbReference type="PANTHER" id="PTHR11699">
    <property type="entry name" value="ALDEHYDE DEHYDROGENASE-RELATED"/>
    <property type="match status" value="1"/>
</dbReference>
<dbReference type="Proteomes" id="UP000620124">
    <property type="component" value="Unassembled WGS sequence"/>
</dbReference>
<dbReference type="InterPro" id="IPR015590">
    <property type="entry name" value="Aldehyde_DH_dom"/>
</dbReference>
<comment type="caution">
    <text evidence="3">The sequence shown here is derived from an EMBL/GenBank/DDBJ whole genome shotgun (WGS) entry which is preliminary data.</text>
</comment>
<gene>
    <name evidence="3" type="ORF">MVEN_02219400</name>
</gene>
<sequence length="233" mass="25086">MPENTTIDIDTTTFKGSISVNTELFIDGEWADPVVPETIDVINPATGKKIAAVSVGSSRDVDIAVKAAHKVISYESTDSSLDSSSPSALLSVQDHLGPEVPWEQTFATLEAINVGKSMITCAKTVAMFAYALGKPFNTAKGGYLSGSINCIRYFGGWADKVQGKIIQSNDSKLAYTRREPYGVVGQIIPWNFSMLMLSWKVGPALATGNCIVLKVSSYLFFLICIHAADSHPK</sequence>
<name>A0A8H6X7V0_9AGAR</name>
<dbReference type="SUPFAM" id="SSF53720">
    <property type="entry name" value="ALDH-like"/>
    <property type="match status" value="1"/>
</dbReference>